<proteinExistence type="predicted"/>
<evidence type="ECO:0000313" key="5">
    <source>
        <dbReference type="Proteomes" id="UP000475862"/>
    </source>
</evidence>
<reference evidence="4 5" key="1">
    <citation type="submission" date="2019-08" db="EMBL/GenBank/DDBJ databases">
        <title>The genome of the soybean aphid Biotype 1, its phylome, world population structure and adaptation to the North American continent.</title>
        <authorList>
            <person name="Giordano R."/>
            <person name="Donthu R.K."/>
            <person name="Hernandez A.G."/>
            <person name="Wright C.L."/>
            <person name="Zimin A.V."/>
        </authorList>
    </citation>
    <scope>NUCLEOTIDE SEQUENCE [LARGE SCALE GENOMIC DNA]</scope>
    <source>
        <tissue evidence="4">Whole aphids</tissue>
    </source>
</reference>
<protein>
    <recommendedName>
        <fullName evidence="6">THAP-type domain-containing protein</fullName>
    </recommendedName>
</protein>
<dbReference type="Pfam" id="PF21787">
    <property type="entry name" value="TNP-like_RNaseH_N"/>
    <property type="match status" value="1"/>
</dbReference>
<evidence type="ECO:0008006" key="6">
    <source>
        <dbReference type="Google" id="ProtNLM"/>
    </source>
</evidence>
<dbReference type="InterPro" id="IPR048366">
    <property type="entry name" value="TNP-like_GBD"/>
</dbReference>
<gene>
    <name evidence="4" type="ORF">AGLY_017711</name>
</gene>
<dbReference type="EMBL" id="VYZN01001862">
    <property type="protein sequence ID" value="KAE9521904.1"/>
    <property type="molecule type" value="Genomic_DNA"/>
</dbReference>
<dbReference type="Proteomes" id="UP000475862">
    <property type="component" value="Unassembled WGS sequence"/>
</dbReference>
<dbReference type="Pfam" id="PF21788">
    <property type="entry name" value="TNP-like_GBD"/>
    <property type="match status" value="1"/>
</dbReference>
<feature type="domain" description="Transposable element P transposase-like GTP-binding insertion" evidence="2">
    <location>
        <begin position="214"/>
        <end position="322"/>
    </location>
</feature>
<dbReference type="OrthoDB" id="6622524at2759"/>
<evidence type="ECO:0000259" key="2">
    <source>
        <dbReference type="Pfam" id="PF21788"/>
    </source>
</evidence>
<comment type="caution">
    <text evidence="4">The sequence shown here is derived from an EMBL/GenBank/DDBJ whole genome shotgun (WGS) entry which is preliminary data.</text>
</comment>
<evidence type="ECO:0000313" key="4">
    <source>
        <dbReference type="EMBL" id="KAE9521904.1"/>
    </source>
</evidence>
<keyword evidence="5" id="KW-1185">Reference proteome</keyword>
<dbReference type="Pfam" id="PF21789">
    <property type="entry name" value="TNP-like_RNaseH_C"/>
    <property type="match status" value="1"/>
</dbReference>
<dbReference type="AlphaFoldDB" id="A0A6G0SVB5"/>
<accession>A0A6G0SVB5</accession>
<feature type="domain" description="Transposable element P transposase-like RNase H" evidence="1">
    <location>
        <begin position="59"/>
        <end position="191"/>
    </location>
</feature>
<dbReference type="InterPro" id="IPR048367">
    <property type="entry name" value="TNP-like_RNaseH_C"/>
</dbReference>
<feature type="domain" description="Transposable element P transposase-like RNase H C-terminal" evidence="3">
    <location>
        <begin position="399"/>
        <end position="429"/>
    </location>
</feature>
<organism evidence="4 5">
    <name type="scientific">Aphis glycines</name>
    <name type="common">Soybean aphid</name>
    <dbReference type="NCBI Taxonomy" id="307491"/>
    <lineage>
        <taxon>Eukaryota</taxon>
        <taxon>Metazoa</taxon>
        <taxon>Ecdysozoa</taxon>
        <taxon>Arthropoda</taxon>
        <taxon>Hexapoda</taxon>
        <taxon>Insecta</taxon>
        <taxon>Pterygota</taxon>
        <taxon>Neoptera</taxon>
        <taxon>Paraneoptera</taxon>
        <taxon>Hemiptera</taxon>
        <taxon>Sternorrhyncha</taxon>
        <taxon>Aphidomorpha</taxon>
        <taxon>Aphidoidea</taxon>
        <taxon>Aphididae</taxon>
        <taxon>Aphidini</taxon>
        <taxon>Aphis</taxon>
        <taxon>Aphis</taxon>
    </lineage>
</organism>
<name>A0A6G0SVB5_APHGL</name>
<evidence type="ECO:0000259" key="3">
    <source>
        <dbReference type="Pfam" id="PF21789"/>
    </source>
</evidence>
<sequence length="672" mass="77394">MTMQVLHKNRRPWSKSEKKLSMSLYYKSSSTYKFLRRNGIVLPAESTVRRWLKSIDYVPGFIQNYLDQMKLKVTTMTNIDKRCVILFDEMAIMKCIEYNKTLDIIEGVEDLGPLGRSPKLAKHALVIMVRGLYTNWKFPLCYFLTSNGVKGNDLDTLLQHSVKEILNIGLLPTALICDQGSQNRKLFSLLGGTETNPTTEIHGKKLYLIYDIPHIFKNIRNNLLNGDIQIKNKKIVFKDVIKTYELDSLSTKARAMCKISPSHLQPNPFQKMSCKLALQIFTIKTSIITGQLKSKTAKDTADFLLEMNNTFDACNSKNLYDINRNRRPMNSKNTHIFENINKSISTFRDAKKINHKTNTMSVPPCFSGMVWSLTAIKLLYENEKNYDEENKSYFLLTNRVNQDPLENMFSIMRQKNGYTRNPTARIFRSCVASICTFSLMKVSEKCNCETDSDNYLTVDILSDVEINNTIKDPIPDNCCFKASDVDSTDSNLSFTSESEFTDMTDTETVKKVNLEECSVVYFAGYLAKRCIDFFQCKNCEANLTTEKNLNEPNQLLILLKTFEYVEENCSQGLKNPSSLLILICNISLEVFKKLFDEIKSEKGVAKVMLNEIKRRLNKKISNFEELKCKEHYLYLVKLLLTTRIYKECKWVKGEFISKNASNNAKLKIFENK</sequence>
<evidence type="ECO:0000259" key="1">
    <source>
        <dbReference type="Pfam" id="PF21787"/>
    </source>
</evidence>
<dbReference type="InterPro" id="IPR048365">
    <property type="entry name" value="TNP-like_RNaseH_N"/>
</dbReference>